<sequence>MASSLELIRYQPVLQDRRNTSGTDEPNVIDPMVEELRMSPLVWWNVKQHIEPQQQVQRGYAVLGHVPEADNSPQDDASVPNGATRTPVLLNTDSPWSAFLCGSQGSGKSHTLSCMLENCLLTDETILPRVGLNPHPLAGLVFHYDRCQGSGVCEAAYLCTSVPTTVLTILMILRKMAIESQGLGAFDYNTFRDELSATKFASGQDGPMKLRLDLLESFMKRCKYSSSILANNENDFLAGTAGSLTIVDLTDPVIDADSACVLFDICLSVFIQQTQCGKIVALDEAHNYMAEGSGAAKAFTEKLLRTVREQRHQAVRVVIATQEPSINTQLLDLCSITMVHRCTSPAWFNVLKQHVAALYLNLPTSSQAGVGSDEKSEVSEDDRALFHKIVRLKLGESLLFCPSAVVKVVGEGIERIEGSYVRFKTRQRVTADGGKSKLAAEGTQGTGPMDATVESGLERVRGGDLVVSGTGRGQGPRRGRRVLHRGGL</sequence>
<dbReference type="OMA" id="VHRCTSP"/>
<proteinExistence type="predicted"/>
<dbReference type="STRING" id="426418.B2WGZ3"/>
<feature type="compositionally biased region" description="Basic residues" evidence="1">
    <location>
        <begin position="475"/>
        <end position="488"/>
    </location>
</feature>
<reference evidence="3" key="1">
    <citation type="journal article" date="2013" name="G3 (Bethesda)">
        <title>Comparative genomics of a plant-pathogenic fungus, Pyrenophora tritici-repentis, reveals transduplication and the impact of repeat elements on pathogenicity and population divergence.</title>
        <authorList>
            <person name="Manning V.A."/>
            <person name="Pandelova I."/>
            <person name="Dhillon B."/>
            <person name="Wilhelm L.J."/>
            <person name="Goodwin S.B."/>
            <person name="Berlin A.M."/>
            <person name="Figueroa M."/>
            <person name="Freitag M."/>
            <person name="Hane J.K."/>
            <person name="Henrissat B."/>
            <person name="Holman W.H."/>
            <person name="Kodira C.D."/>
            <person name="Martin J."/>
            <person name="Oliver R.P."/>
            <person name="Robbertse B."/>
            <person name="Schackwitz W."/>
            <person name="Schwartz D.C."/>
            <person name="Spatafora J.W."/>
            <person name="Turgeon B.G."/>
            <person name="Yandava C."/>
            <person name="Young S."/>
            <person name="Zhou S."/>
            <person name="Zeng Q."/>
            <person name="Grigoriev I.V."/>
            <person name="Ma L.-J."/>
            <person name="Ciuffetti L.M."/>
        </authorList>
    </citation>
    <scope>NUCLEOTIDE SEQUENCE [LARGE SCALE GENOMIC DNA]</scope>
    <source>
        <strain evidence="3">Pt-1C-BFP</strain>
    </source>
</reference>
<evidence type="ECO:0000313" key="2">
    <source>
        <dbReference type="EMBL" id="EDU42303.1"/>
    </source>
</evidence>
<dbReference type="Gene3D" id="3.40.50.300">
    <property type="entry name" value="P-loop containing nucleotide triphosphate hydrolases"/>
    <property type="match status" value="1"/>
</dbReference>
<dbReference type="InParanoid" id="B2WGZ3"/>
<dbReference type="AlphaFoldDB" id="B2WGZ3"/>
<dbReference type="eggNOG" id="ENOG502QVRG">
    <property type="taxonomic scope" value="Eukaryota"/>
</dbReference>
<organism evidence="2 3">
    <name type="scientific">Pyrenophora tritici-repentis (strain Pt-1C-BFP)</name>
    <name type="common">Wheat tan spot fungus</name>
    <name type="synonym">Drechslera tritici-repentis</name>
    <dbReference type="NCBI Taxonomy" id="426418"/>
    <lineage>
        <taxon>Eukaryota</taxon>
        <taxon>Fungi</taxon>
        <taxon>Dikarya</taxon>
        <taxon>Ascomycota</taxon>
        <taxon>Pezizomycotina</taxon>
        <taxon>Dothideomycetes</taxon>
        <taxon>Pleosporomycetidae</taxon>
        <taxon>Pleosporales</taxon>
        <taxon>Pleosporineae</taxon>
        <taxon>Pleosporaceae</taxon>
        <taxon>Pyrenophora</taxon>
    </lineage>
</organism>
<protein>
    <submittedName>
        <fullName evidence="2">Uncharacterized protein</fullName>
    </submittedName>
</protein>
<accession>B2WGZ3</accession>
<dbReference type="EMBL" id="DS231625">
    <property type="protein sequence ID" value="EDU42303.1"/>
    <property type="molecule type" value="Genomic_DNA"/>
</dbReference>
<dbReference type="Proteomes" id="UP000001471">
    <property type="component" value="Unassembled WGS sequence"/>
</dbReference>
<gene>
    <name evidence="2" type="ORF">PTRG_09252</name>
</gene>
<dbReference type="InterPro" id="IPR027417">
    <property type="entry name" value="P-loop_NTPase"/>
</dbReference>
<dbReference type="HOGENOM" id="CLU_015256_5_1_1"/>
<evidence type="ECO:0000313" key="3">
    <source>
        <dbReference type="Proteomes" id="UP000001471"/>
    </source>
</evidence>
<dbReference type="SUPFAM" id="SSF52540">
    <property type="entry name" value="P-loop containing nucleoside triphosphate hydrolases"/>
    <property type="match status" value="1"/>
</dbReference>
<feature type="region of interest" description="Disordered" evidence="1">
    <location>
        <begin position="469"/>
        <end position="488"/>
    </location>
</feature>
<name>B2WGZ3_PYRTR</name>
<evidence type="ECO:0000256" key="1">
    <source>
        <dbReference type="SAM" id="MobiDB-lite"/>
    </source>
</evidence>
<dbReference type="OrthoDB" id="2316594at2759"/>